<evidence type="ECO:0000313" key="2">
    <source>
        <dbReference type="EMBL" id="AXK38602.1"/>
    </source>
</evidence>
<evidence type="ECO:0000259" key="1">
    <source>
        <dbReference type="PROSITE" id="PS51186"/>
    </source>
</evidence>
<proteinExistence type="predicted"/>
<dbReference type="PROSITE" id="PS51186">
    <property type="entry name" value="GNAT"/>
    <property type="match status" value="1"/>
</dbReference>
<evidence type="ECO:0000313" key="3">
    <source>
        <dbReference type="Proteomes" id="UP000254537"/>
    </source>
</evidence>
<dbReference type="SUPFAM" id="SSF55729">
    <property type="entry name" value="Acyl-CoA N-acyltransferases (Nat)"/>
    <property type="match status" value="1"/>
</dbReference>
<dbReference type="CDD" id="cd04301">
    <property type="entry name" value="NAT_SF"/>
    <property type="match status" value="1"/>
</dbReference>
<dbReference type="Pfam" id="PF13673">
    <property type="entry name" value="Acetyltransf_10"/>
    <property type="match status" value="1"/>
</dbReference>
<dbReference type="OrthoDB" id="9792929at2"/>
<organism evidence="2 3">
    <name type="scientific">Crenobacter cavernae</name>
    <dbReference type="NCBI Taxonomy" id="2290923"/>
    <lineage>
        <taxon>Bacteria</taxon>
        <taxon>Pseudomonadati</taxon>
        <taxon>Pseudomonadota</taxon>
        <taxon>Betaproteobacteria</taxon>
        <taxon>Neisseriales</taxon>
        <taxon>Neisseriaceae</taxon>
        <taxon>Crenobacter</taxon>
    </lineage>
</organism>
<feature type="domain" description="N-acetyltransferase" evidence="1">
    <location>
        <begin position="6"/>
        <end position="154"/>
    </location>
</feature>
<dbReference type="Gene3D" id="3.40.630.30">
    <property type="match status" value="1"/>
</dbReference>
<reference evidence="2 3" key="1">
    <citation type="submission" date="2018-07" db="EMBL/GenBank/DDBJ databases">
        <title>Crenobacter cavernae sp. nov., isolated from a karst cave.</title>
        <authorList>
            <person name="Zhu H."/>
        </authorList>
    </citation>
    <scope>NUCLEOTIDE SEQUENCE [LARGE SCALE GENOMIC DNA]</scope>
    <source>
        <strain evidence="2 3">K1W11S-77</strain>
    </source>
</reference>
<sequence>MTPYPVTVREARLQDADTVADLVLALMAEICARTDLRHSAFDVAENRQSCRERLNGGETRALIAEMAGRAVGVATLASAEGIGVVQECYVRPEWRSHGVGQRLLCEAQTLGRADGWRALEVTTPPLPAFARSFAFYQANGLAPVAGRKMRRTLD</sequence>
<dbReference type="EMBL" id="CP031337">
    <property type="protein sequence ID" value="AXK38602.1"/>
    <property type="molecule type" value="Genomic_DNA"/>
</dbReference>
<dbReference type="InterPro" id="IPR016181">
    <property type="entry name" value="Acyl_CoA_acyltransferase"/>
</dbReference>
<dbReference type="InterPro" id="IPR000182">
    <property type="entry name" value="GNAT_dom"/>
</dbReference>
<dbReference type="GO" id="GO:0016747">
    <property type="term" value="F:acyltransferase activity, transferring groups other than amino-acyl groups"/>
    <property type="evidence" value="ECO:0007669"/>
    <property type="project" value="InterPro"/>
</dbReference>
<name>A0A345Y3V0_9NEIS</name>
<keyword evidence="2" id="KW-0808">Transferase</keyword>
<accession>A0A345Y3V0</accession>
<dbReference type="KEGG" id="ccah:DWG20_03705"/>
<gene>
    <name evidence="2" type="ORF">DWG20_03705</name>
</gene>
<dbReference type="AlphaFoldDB" id="A0A345Y3V0"/>
<dbReference type="Proteomes" id="UP000254537">
    <property type="component" value="Chromosome"/>
</dbReference>
<protein>
    <submittedName>
        <fullName evidence="2">N-acetyltransferase</fullName>
    </submittedName>
</protein>
<dbReference type="RefSeq" id="WP_115432537.1">
    <property type="nucleotide sequence ID" value="NZ_CP031337.1"/>
</dbReference>